<keyword evidence="9" id="KW-0675">Receptor</keyword>
<evidence type="ECO:0000256" key="3">
    <source>
        <dbReference type="ARBA" id="ARBA00022452"/>
    </source>
</evidence>
<dbReference type="Pfam" id="PF13715">
    <property type="entry name" value="CarbopepD_reg_2"/>
    <property type="match status" value="1"/>
</dbReference>
<dbReference type="InterPro" id="IPR039426">
    <property type="entry name" value="TonB-dep_rcpt-like"/>
</dbReference>
<reference evidence="9 10" key="1">
    <citation type="submission" date="2018-12" db="EMBL/GenBank/DDBJ databases">
        <authorList>
            <person name="Feng G."/>
            <person name="Zhu H."/>
        </authorList>
    </citation>
    <scope>NUCLEOTIDE SEQUENCE [LARGE SCALE GENOMIC DNA]</scope>
    <source>
        <strain evidence="9 10">9PBR-2</strain>
    </source>
</reference>
<dbReference type="SUPFAM" id="SSF56935">
    <property type="entry name" value="Porins"/>
    <property type="match status" value="1"/>
</dbReference>
<dbReference type="OrthoDB" id="9768177at2"/>
<dbReference type="FunFam" id="2.60.40.1120:FF:000003">
    <property type="entry name" value="Outer membrane protein Omp121"/>
    <property type="match status" value="1"/>
</dbReference>
<dbReference type="NCBIfam" id="TIGR04056">
    <property type="entry name" value="OMP_RagA_SusC"/>
    <property type="match status" value="1"/>
</dbReference>
<organism evidence="9 10">
    <name type="scientific">Hymenobacter metallilatus</name>
    <dbReference type="NCBI Taxonomy" id="2493666"/>
    <lineage>
        <taxon>Bacteria</taxon>
        <taxon>Pseudomonadati</taxon>
        <taxon>Bacteroidota</taxon>
        <taxon>Cytophagia</taxon>
        <taxon>Cytophagales</taxon>
        <taxon>Hymenobacteraceae</taxon>
        <taxon>Hymenobacter</taxon>
    </lineage>
</organism>
<dbReference type="EMBL" id="RWIS01000006">
    <property type="protein sequence ID" value="RSK33308.1"/>
    <property type="molecule type" value="Genomic_DNA"/>
</dbReference>
<feature type="domain" description="TonB-dependent receptor plug" evidence="8">
    <location>
        <begin position="180"/>
        <end position="285"/>
    </location>
</feature>
<dbReference type="Gene3D" id="2.60.40.1120">
    <property type="entry name" value="Carboxypeptidase-like, regulatory domain"/>
    <property type="match status" value="1"/>
</dbReference>
<evidence type="ECO:0000256" key="5">
    <source>
        <dbReference type="ARBA" id="ARBA00023136"/>
    </source>
</evidence>
<dbReference type="Pfam" id="PF07715">
    <property type="entry name" value="Plug"/>
    <property type="match status" value="1"/>
</dbReference>
<dbReference type="InterPro" id="IPR037066">
    <property type="entry name" value="Plug_dom_sf"/>
</dbReference>
<dbReference type="InterPro" id="IPR023997">
    <property type="entry name" value="TonB-dep_OMP_SusC/RagA_CS"/>
</dbReference>
<keyword evidence="5 7" id="KW-0472">Membrane</keyword>
<dbReference type="InterPro" id="IPR008969">
    <property type="entry name" value="CarboxyPept-like_regulatory"/>
</dbReference>
<comment type="similarity">
    <text evidence="7">Belongs to the TonB-dependent receptor family.</text>
</comment>
<evidence type="ECO:0000313" key="9">
    <source>
        <dbReference type="EMBL" id="RSK33308.1"/>
    </source>
</evidence>
<dbReference type="Gene3D" id="2.170.130.10">
    <property type="entry name" value="TonB-dependent receptor, plug domain"/>
    <property type="match status" value="1"/>
</dbReference>
<dbReference type="Gene3D" id="2.40.170.20">
    <property type="entry name" value="TonB-dependent receptor, beta-barrel domain"/>
    <property type="match status" value="1"/>
</dbReference>
<keyword evidence="2 7" id="KW-0813">Transport</keyword>
<gene>
    <name evidence="9" type="ORF">EI290_10870</name>
</gene>
<dbReference type="InterPro" id="IPR023996">
    <property type="entry name" value="TonB-dep_OMP_SusC/RagA"/>
</dbReference>
<keyword evidence="6 7" id="KW-0998">Cell outer membrane</keyword>
<proteinExistence type="inferred from homology"/>
<evidence type="ECO:0000256" key="6">
    <source>
        <dbReference type="ARBA" id="ARBA00023237"/>
    </source>
</evidence>
<dbReference type="GO" id="GO:0009279">
    <property type="term" value="C:cell outer membrane"/>
    <property type="evidence" value="ECO:0007669"/>
    <property type="project" value="UniProtKB-SubCell"/>
</dbReference>
<comment type="caution">
    <text evidence="9">The sequence shown here is derived from an EMBL/GenBank/DDBJ whole genome shotgun (WGS) entry which is preliminary data.</text>
</comment>
<protein>
    <submittedName>
        <fullName evidence="9">TonB-dependent receptor</fullName>
    </submittedName>
</protein>
<dbReference type="PROSITE" id="PS52016">
    <property type="entry name" value="TONB_DEPENDENT_REC_3"/>
    <property type="match status" value="1"/>
</dbReference>
<evidence type="ECO:0000256" key="7">
    <source>
        <dbReference type="PROSITE-ProRule" id="PRU01360"/>
    </source>
</evidence>
<evidence type="ECO:0000256" key="2">
    <source>
        <dbReference type="ARBA" id="ARBA00022448"/>
    </source>
</evidence>
<comment type="subcellular location">
    <subcellularLocation>
        <location evidence="1 7">Cell outer membrane</location>
        <topology evidence="1 7">Multi-pass membrane protein</topology>
    </subcellularLocation>
</comment>
<name>A0A428JKL3_9BACT</name>
<evidence type="ECO:0000256" key="1">
    <source>
        <dbReference type="ARBA" id="ARBA00004571"/>
    </source>
</evidence>
<dbReference type="SUPFAM" id="SSF49464">
    <property type="entry name" value="Carboxypeptidase regulatory domain-like"/>
    <property type="match status" value="1"/>
</dbReference>
<evidence type="ECO:0000259" key="8">
    <source>
        <dbReference type="Pfam" id="PF07715"/>
    </source>
</evidence>
<dbReference type="InterPro" id="IPR036942">
    <property type="entry name" value="Beta-barrel_TonB_sf"/>
</dbReference>
<evidence type="ECO:0000256" key="4">
    <source>
        <dbReference type="ARBA" id="ARBA00022692"/>
    </source>
</evidence>
<dbReference type="AlphaFoldDB" id="A0A428JKL3"/>
<accession>A0A428JKL3</accession>
<dbReference type="InterPro" id="IPR012910">
    <property type="entry name" value="Plug_dom"/>
</dbReference>
<keyword evidence="4 7" id="KW-0812">Transmembrane</keyword>
<dbReference type="NCBIfam" id="TIGR04057">
    <property type="entry name" value="SusC_RagA_signa"/>
    <property type="match status" value="1"/>
</dbReference>
<evidence type="ECO:0000313" key="10">
    <source>
        <dbReference type="Proteomes" id="UP000280066"/>
    </source>
</evidence>
<keyword evidence="10" id="KW-1185">Reference proteome</keyword>
<sequence length="1067" mass="115586">MAAQEYLEKPITLQAQNETVHTVLTKIESQANIRFQYSRQLIGASRRVTIQTTGLPLAEVLHVLLDPLRIAYEPINSGIILKPAAPAADITVTGRVVDEKGSPLPGVNVVVKGTSMGTQTDGDGRYSLQAPEGATLVFSFVGYTAQEVAISGRTTIDVSFAANEALLNEVVVVGYGTQQKRDVTGSIASVKGTELVNQASQNAVSSLQGKVAGVQITNTGQPGATPQVRVRGTGSVLGSANPLYVVDGTFVDDISFLNQDDIASIEILKDASSAAIYGVRAANGVVLVTTKRGKAGTPHVSYNGFGGVQRITNKVQMANASEYATLINERTGAQTLAGNLPTTDWFDQISRTASIHNHQLSMSGGSDKVTYSVSGSYLKQQGIVQKNDYERITARLQTDYSPTDHIKVGYSAIFQNYRSTDIPADVLFYQAFVAPPVLPVFKANGNYGDSKDYPLGNFANPQATLDRYNQKSNGQQLVSNIYASINFLKAFTLRSSLGVNYGVAQYRNYQAKDSLTSTQFATRSALTASNSKNSRWLWENTLTYDHAFGDGNHRLTALVGVSAQRDQFNQFIGTINDVPYYNESSLYLGLGTASTARIQTPADKYTFASYFGRVNYAFKDRYLLTATLRRDGSSKFSEDNRYGLFPSVGAGWVLTEEGFLKDQSAVDLVKLRGSWGRLGNNNIPSNIAIQTVAVGAGAQYYTAIFGGIPYTGGNINALAQRTLDWEITEETDLGVDLGFLKNRLTSTIDVYNRRTSDAIFSIPVPATAGLRDSRTTGNYATLRNRGVEFTMNWADQGSDKFGYNAGFNVNYNQNRVLSLTAIGADLPAGNLPVGGVQTSIVREGLPLGAFYGYEVEGIFQTADEVRNSPQATSGAVPGSFRYRDLNGDGKIDASDKKVIGNPNPKFNYGVNLGMHYGAFDAQLDLQGVAGVDIYNGTKGVRYGNENFTKDFFDNRWRGAGTSNEYPGAALSGNDLNANTWYVEKGDYIRIRNVQVGYTLAKAFANTLHVQGVRFYANAQNPVTWFKYTGFTPEVGLLRNSTGNLSPGIDLNVYPLSATYNVGVNVTF</sequence>
<dbReference type="Proteomes" id="UP000280066">
    <property type="component" value="Unassembled WGS sequence"/>
</dbReference>
<keyword evidence="3 7" id="KW-1134">Transmembrane beta strand</keyword>